<dbReference type="AlphaFoldDB" id="A0A5B7EZC9"/>
<proteinExistence type="predicted"/>
<comment type="caution">
    <text evidence="1">The sequence shown here is derived from an EMBL/GenBank/DDBJ whole genome shotgun (WGS) entry which is preliminary data.</text>
</comment>
<keyword evidence="2" id="KW-1185">Reference proteome</keyword>
<sequence>MERMRGWKGEWRVEEGGMQVRGETSDWRVEEGVRQRRRAELHAFDVPRTPGRPHLPTGDDDVVLTLTVAKNQHVMALTREIVM</sequence>
<gene>
    <name evidence="1" type="ORF">E2C01_033997</name>
</gene>
<reference evidence="1 2" key="1">
    <citation type="submission" date="2019-05" db="EMBL/GenBank/DDBJ databases">
        <title>Another draft genome of Portunus trituberculatus and its Hox gene families provides insights of decapod evolution.</title>
        <authorList>
            <person name="Jeong J.-H."/>
            <person name="Song I."/>
            <person name="Kim S."/>
            <person name="Choi T."/>
            <person name="Kim D."/>
            <person name="Ryu S."/>
            <person name="Kim W."/>
        </authorList>
    </citation>
    <scope>NUCLEOTIDE SEQUENCE [LARGE SCALE GENOMIC DNA]</scope>
    <source>
        <tissue evidence="1">Muscle</tissue>
    </source>
</reference>
<protein>
    <submittedName>
        <fullName evidence="1">Uncharacterized protein</fullName>
    </submittedName>
</protein>
<evidence type="ECO:0000313" key="1">
    <source>
        <dbReference type="EMBL" id="MPC40440.1"/>
    </source>
</evidence>
<accession>A0A5B7EZC9</accession>
<dbReference type="Proteomes" id="UP000324222">
    <property type="component" value="Unassembled WGS sequence"/>
</dbReference>
<evidence type="ECO:0000313" key="2">
    <source>
        <dbReference type="Proteomes" id="UP000324222"/>
    </source>
</evidence>
<dbReference type="EMBL" id="VSRR010004692">
    <property type="protein sequence ID" value="MPC40440.1"/>
    <property type="molecule type" value="Genomic_DNA"/>
</dbReference>
<organism evidence="1 2">
    <name type="scientific">Portunus trituberculatus</name>
    <name type="common">Swimming crab</name>
    <name type="synonym">Neptunus trituberculatus</name>
    <dbReference type="NCBI Taxonomy" id="210409"/>
    <lineage>
        <taxon>Eukaryota</taxon>
        <taxon>Metazoa</taxon>
        <taxon>Ecdysozoa</taxon>
        <taxon>Arthropoda</taxon>
        <taxon>Crustacea</taxon>
        <taxon>Multicrustacea</taxon>
        <taxon>Malacostraca</taxon>
        <taxon>Eumalacostraca</taxon>
        <taxon>Eucarida</taxon>
        <taxon>Decapoda</taxon>
        <taxon>Pleocyemata</taxon>
        <taxon>Brachyura</taxon>
        <taxon>Eubrachyura</taxon>
        <taxon>Portunoidea</taxon>
        <taxon>Portunidae</taxon>
        <taxon>Portuninae</taxon>
        <taxon>Portunus</taxon>
    </lineage>
</organism>
<name>A0A5B7EZC9_PORTR</name>